<dbReference type="Proteomes" id="UP000187209">
    <property type="component" value="Unassembled WGS sequence"/>
</dbReference>
<evidence type="ECO:0000256" key="2">
    <source>
        <dbReference type="ARBA" id="ARBA00007267"/>
    </source>
</evidence>
<sequence>MERMSKNDKGFLDMPSISTPRPHRLCVNTQVSPFSQSLLSLSPITGRLNSPANIFQQYSLYSNSPDIPWTSLNLISPLGQETFKPSRRVIQKIDFTCFNEGIGKIKANSLPVEIKVFQDDTFEHSTLLTSLSKSKPVKRLRAKDSGTKISCTCPKSKCLKLYCECFSRGNYCEDCNCVNCHNTLEFENVRREAMSSLLERNPNAFHPKISTVFGDGVTQAVHSKGCHCTKSACLKNYCECFQSGAVCSDMCQCTGCKNIETSKKLKKVPRAK</sequence>
<protein>
    <recommendedName>
        <fullName evidence="4">CRC domain-containing protein</fullName>
    </recommendedName>
</protein>
<dbReference type="SMART" id="SM01114">
    <property type="entry name" value="CXC"/>
    <property type="match status" value="2"/>
</dbReference>
<proteinExistence type="inferred from homology"/>
<feature type="domain" description="CRC" evidence="4">
    <location>
        <begin position="147"/>
        <end position="261"/>
    </location>
</feature>
<organism evidence="5 6">
    <name type="scientific">Stentor coeruleus</name>
    <dbReference type="NCBI Taxonomy" id="5963"/>
    <lineage>
        <taxon>Eukaryota</taxon>
        <taxon>Sar</taxon>
        <taxon>Alveolata</taxon>
        <taxon>Ciliophora</taxon>
        <taxon>Postciliodesmatophora</taxon>
        <taxon>Heterotrichea</taxon>
        <taxon>Heterotrichida</taxon>
        <taxon>Stentoridae</taxon>
        <taxon>Stentor</taxon>
    </lineage>
</organism>
<comment type="similarity">
    <text evidence="2">Belongs to the lin-54 family.</text>
</comment>
<dbReference type="PANTHER" id="PTHR12446">
    <property type="entry name" value="TESMIN/TSO1-RELATED"/>
    <property type="match status" value="1"/>
</dbReference>
<evidence type="ECO:0000313" key="6">
    <source>
        <dbReference type="Proteomes" id="UP000187209"/>
    </source>
</evidence>
<name>A0A1R2D020_9CILI</name>
<keyword evidence="3" id="KW-0539">Nucleus</keyword>
<dbReference type="EMBL" id="MPUH01000024">
    <property type="protein sequence ID" value="OMJ94608.1"/>
    <property type="molecule type" value="Genomic_DNA"/>
</dbReference>
<gene>
    <name evidence="5" type="ORF">SteCoe_2258</name>
</gene>
<evidence type="ECO:0000313" key="5">
    <source>
        <dbReference type="EMBL" id="OMJ94608.1"/>
    </source>
</evidence>
<evidence type="ECO:0000259" key="4">
    <source>
        <dbReference type="PROSITE" id="PS51634"/>
    </source>
</evidence>
<dbReference type="InterPro" id="IPR033467">
    <property type="entry name" value="Tesmin/TSO1-like_CXC"/>
</dbReference>
<dbReference type="InterPro" id="IPR028307">
    <property type="entry name" value="Lin-54_fam"/>
</dbReference>
<dbReference type="PANTHER" id="PTHR12446:SF34">
    <property type="entry name" value="PROTEIN LIN-54 HOMOLOG"/>
    <property type="match status" value="1"/>
</dbReference>
<dbReference type="GO" id="GO:0006355">
    <property type="term" value="P:regulation of DNA-templated transcription"/>
    <property type="evidence" value="ECO:0007669"/>
    <property type="project" value="TreeGrafter"/>
</dbReference>
<comment type="subcellular location">
    <subcellularLocation>
        <location evidence="1">Nucleus</location>
    </subcellularLocation>
</comment>
<accession>A0A1R2D020</accession>
<dbReference type="Pfam" id="PF03638">
    <property type="entry name" value="TCR"/>
    <property type="match status" value="2"/>
</dbReference>
<reference evidence="5 6" key="1">
    <citation type="submission" date="2016-11" db="EMBL/GenBank/DDBJ databases">
        <title>The macronuclear genome of Stentor coeruleus: a giant cell with tiny introns.</title>
        <authorList>
            <person name="Slabodnick M."/>
            <person name="Ruby J.G."/>
            <person name="Reiff S.B."/>
            <person name="Swart E.C."/>
            <person name="Gosai S."/>
            <person name="Prabakaran S."/>
            <person name="Witkowska E."/>
            <person name="Larue G.E."/>
            <person name="Fisher S."/>
            <person name="Freeman R.M."/>
            <person name="Gunawardena J."/>
            <person name="Chu W."/>
            <person name="Stover N.A."/>
            <person name="Gregory B.D."/>
            <person name="Nowacki M."/>
            <person name="Derisi J."/>
            <person name="Roy S.W."/>
            <person name="Marshall W.F."/>
            <person name="Sood P."/>
        </authorList>
    </citation>
    <scope>NUCLEOTIDE SEQUENCE [LARGE SCALE GENOMIC DNA]</scope>
    <source>
        <strain evidence="5">WM001</strain>
    </source>
</reference>
<keyword evidence="6" id="KW-1185">Reference proteome</keyword>
<dbReference type="AlphaFoldDB" id="A0A1R2D020"/>
<dbReference type="OrthoDB" id="5976031at2759"/>
<dbReference type="PROSITE" id="PS51634">
    <property type="entry name" value="CRC"/>
    <property type="match status" value="1"/>
</dbReference>
<dbReference type="InterPro" id="IPR005172">
    <property type="entry name" value="CRC"/>
</dbReference>
<evidence type="ECO:0000256" key="3">
    <source>
        <dbReference type="ARBA" id="ARBA00023242"/>
    </source>
</evidence>
<dbReference type="GO" id="GO:0005634">
    <property type="term" value="C:nucleus"/>
    <property type="evidence" value="ECO:0007669"/>
    <property type="project" value="UniProtKB-SubCell"/>
</dbReference>
<comment type="caution">
    <text evidence="5">The sequence shown here is derived from an EMBL/GenBank/DDBJ whole genome shotgun (WGS) entry which is preliminary data.</text>
</comment>
<evidence type="ECO:0000256" key="1">
    <source>
        <dbReference type="ARBA" id="ARBA00004123"/>
    </source>
</evidence>